<evidence type="ECO:0000256" key="5">
    <source>
        <dbReference type="ARBA" id="ARBA00035294"/>
    </source>
</evidence>
<dbReference type="InterPro" id="IPR000529">
    <property type="entry name" value="Ribosomal_bS6"/>
</dbReference>
<evidence type="ECO:0000256" key="2">
    <source>
        <dbReference type="ARBA" id="ARBA00022980"/>
    </source>
</evidence>
<evidence type="ECO:0000256" key="3">
    <source>
        <dbReference type="ARBA" id="ARBA00023274"/>
    </source>
</evidence>
<dbReference type="AlphaFoldDB" id="A0A2A5CHK9"/>
<evidence type="ECO:0000313" key="9">
    <source>
        <dbReference type="Proteomes" id="UP000228987"/>
    </source>
</evidence>
<keyword evidence="6" id="KW-0694">RNA-binding</keyword>
<dbReference type="NCBIfam" id="TIGR00166">
    <property type="entry name" value="S6"/>
    <property type="match status" value="1"/>
</dbReference>
<accession>A0A2A5CHK9</accession>
<comment type="caution">
    <text evidence="8">The sequence shown here is derived from an EMBL/GenBank/DDBJ whole genome shotgun (WGS) entry which is preliminary data.</text>
</comment>
<dbReference type="GO" id="GO:0022627">
    <property type="term" value="C:cytosolic small ribosomal subunit"/>
    <property type="evidence" value="ECO:0007669"/>
    <property type="project" value="TreeGrafter"/>
</dbReference>
<dbReference type="InterPro" id="IPR014717">
    <property type="entry name" value="Transl_elong_EF1B/ribsomal_bS6"/>
</dbReference>
<evidence type="ECO:0000256" key="7">
    <source>
        <dbReference type="SAM" id="MobiDB-lite"/>
    </source>
</evidence>
<dbReference type="EMBL" id="NVWI01000001">
    <property type="protein sequence ID" value="PCJ43374.1"/>
    <property type="molecule type" value="Genomic_DNA"/>
</dbReference>
<dbReference type="HAMAP" id="MF_00360">
    <property type="entry name" value="Ribosomal_bS6"/>
    <property type="match status" value="1"/>
</dbReference>
<organism evidence="8 9">
    <name type="scientific">SAR86 cluster bacterium</name>
    <dbReference type="NCBI Taxonomy" id="2030880"/>
    <lineage>
        <taxon>Bacteria</taxon>
        <taxon>Pseudomonadati</taxon>
        <taxon>Pseudomonadota</taxon>
        <taxon>Gammaproteobacteria</taxon>
        <taxon>SAR86 cluster</taxon>
    </lineage>
</organism>
<name>A0A2A5CHK9_9GAMM</name>
<keyword evidence="2 6" id="KW-0689">Ribosomal protein</keyword>
<dbReference type="SUPFAM" id="SSF54995">
    <property type="entry name" value="Ribosomal protein S6"/>
    <property type="match status" value="1"/>
</dbReference>
<dbReference type="Gene3D" id="3.30.70.60">
    <property type="match status" value="1"/>
</dbReference>
<protein>
    <recommendedName>
        <fullName evidence="5 6">Small ribosomal subunit protein bS6</fullName>
    </recommendedName>
</protein>
<dbReference type="PANTHER" id="PTHR21011">
    <property type="entry name" value="MITOCHONDRIAL 28S RIBOSOMAL PROTEIN S6"/>
    <property type="match status" value="1"/>
</dbReference>
<keyword evidence="3 6" id="KW-0687">Ribonucleoprotein</keyword>
<sequence>MRHYEIVFMVHPDQSDQVPGMIEKYTTLVTDSGGTVHRLEDWGRRQLAYPILKIHKAHYVLMNVECVYDVLDEITSLFRYNDAVLRNLVIKRKEAVTDMSDIMKAENENRERKARVSQRMQDEAKYSAPKPAPVAAETKEPVTEEAPADVEPSTNEEQSVDKASSEKEESSTTQEPSADKEPAAEEETKS</sequence>
<evidence type="ECO:0000313" key="8">
    <source>
        <dbReference type="EMBL" id="PCJ43374.1"/>
    </source>
</evidence>
<comment type="function">
    <text evidence="4 6">Binds together with bS18 to 16S ribosomal RNA.</text>
</comment>
<evidence type="ECO:0000256" key="4">
    <source>
        <dbReference type="ARBA" id="ARBA00035104"/>
    </source>
</evidence>
<dbReference type="Pfam" id="PF01250">
    <property type="entry name" value="Ribosomal_S6"/>
    <property type="match status" value="1"/>
</dbReference>
<dbReference type="InterPro" id="IPR035980">
    <property type="entry name" value="Ribosomal_bS6_sf"/>
</dbReference>
<dbReference type="CDD" id="cd00473">
    <property type="entry name" value="bS6"/>
    <property type="match status" value="1"/>
</dbReference>
<feature type="compositionally biased region" description="Basic and acidic residues" evidence="7">
    <location>
        <begin position="159"/>
        <end position="170"/>
    </location>
</feature>
<reference evidence="9" key="1">
    <citation type="submission" date="2017-08" db="EMBL/GenBank/DDBJ databases">
        <title>A dynamic microbial community with high functional redundancy inhabits the cold, oxic subseafloor aquifer.</title>
        <authorList>
            <person name="Tully B.J."/>
            <person name="Wheat C.G."/>
            <person name="Glazer B.T."/>
            <person name="Huber J.A."/>
        </authorList>
    </citation>
    <scope>NUCLEOTIDE SEQUENCE [LARGE SCALE GENOMIC DNA]</scope>
</reference>
<dbReference type="Proteomes" id="UP000228987">
    <property type="component" value="Unassembled WGS sequence"/>
</dbReference>
<dbReference type="GO" id="GO:0003735">
    <property type="term" value="F:structural constituent of ribosome"/>
    <property type="evidence" value="ECO:0007669"/>
    <property type="project" value="InterPro"/>
</dbReference>
<comment type="similarity">
    <text evidence="1 6">Belongs to the bacterial ribosomal protein bS6 family.</text>
</comment>
<keyword evidence="6" id="KW-0699">rRNA-binding</keyword>
<feature type="compositionally biased region" description="Basic and acidic residues" evidence="7">
    <location>
        <begin position="177"/>
        <end position="190"/>
    </location>
</feature>
<evidence type="ECO:0000256" key="6">
    <source>
        <dbReference type="HAMAP-Rule" id="MF_00360"/>
    </source>
</evidence>
<evidence type="ECO:0000256" key="1">
    <source>
        <dbReference type="ARBA" id="ARBA00009512"/>
    </source>
</evidence>
<dbReference type="GO" id="GO:0006412">
    <property type="term" value="P:translation"/>
    <property type="evidence" value="ECO:0007669"/>
    <property type="project" value="UniProtKB-UniRule"/>
</dbReference>
<feature type="region of interest" description="Disordered" evidence="7">
    <location>
        <begin position="103"/>
        <end position="190"/>
    </location>
</feature>
<gene>
    <name evidence="6" type="primary">rpsF</name>
    <name evidence="8" type="ORF">COA71_00440</name>
</gene>
<dbReference type="GO" id="GO:0070181">
    <property type="term" value="F:small ribosomal subunit rRNA binding"/>
    <property type="evidence" value="ECO:0007669"/>
    <property type="project" value="TreeGrafter"/>
</dbReference>
<dbReference type="InterPro" id="IPR020814">
    <property type="entry name" value="Ribosomal_S6_plastid/chlpt"/>
</dbReference>
<dbReference type="PANTHER" id="PTHR21011:SF1">
    <property type="entry name" value="SMALL RIBOSOMAL SUBUNIT PROTEIN BS6M"/>
    <property type="match status" value="1"/>
</dbReference>
<proteinExistence type="inferred from homology"/>